<dbReference type="WBParaSite" id="SBAD_0000161501-mRNA-1">
    <property type="protein sequence ID" value="SBAD_0000161501-mRNA-1"/>
    <property type="gene ID" value="SBAD_0000161501"/>
</dbReference>
<sequence length="133" mass="14996">MKREEEGERLRVDLAEPRAAFDACVMSVLHLQEGSNRSTKKSDFQKLKICKKKLCVACWNLRTLNSDGKLDVVTLAAEGDKLDILGLPEIYLSDRAIQHLKMEGSSTGLVARILAAKLKLQFCCLPFFERRTL</sequence>
<organism evidence="3">
    <name type="scientific">Soboliphyme baturini</name>
    <dbReference type="NCBI Taxonomy" id="241478"/>
    <lineage>
        <taxon>Eukaryota</taxon>
        <taxon>Metazoa</taxon>
        <taxon>Ecdysozoa</taxon>
        <taxon>Nematoda</taxon>
        <taxon>Enoplea</taxon>
        <taxon>Dorylaimia</taxon>
        <taxon>Dioctophymatida</taxon>
        <taxon>Dioctophymatoidea</taxon>
        <taxon>Soboliphymatidae</taxon>
        <taxon>Soboliphyme</taxon>
    </lineage>
</organism>
<protein>
    <submittedName>
        <fullName evidence="3">Endo/exonuclease/phosphatase domain-containing protein</fullName>
    </submittedName>
</protein>
<dbReference type="EMBL" id="UZAM01006859">
    <property type="protein sequence ID" value="VDO94675.1"/>
    <property type="molecule type" value="Genomic_DNA"/>
</dbReference>
<keyword evidence="2" id="KW-1185">Reference proteome</keyword>
<evidence type="ECO:0000313" key="1">
    <source>
        <dbReference type="EMBL" id="VDO94675.1"/>
    </source>
</evidence>
<name>A0A183ID50_9BILA</name>
<reference evidence="3" key="1">
    <citation type="submission" date="2016-06" db="UniProtKB">
        <authorList>
            <consortium name="WormBaseParasite"/>
        </authorList>
    </citation>
    <scope>IDENTIFICATION</scope>
</reference>
<evidence type="ECO:0000313" key="3">
    <source>
        <dbReference type="WBParaSite" id="SBAD_0000161501-mRNA-1"/>
    </source>
</evidence>
<dbReference type="AlphaFoldDB" id="A0A183ID50"/>
<gene>
    <name evidence="1" type="ORF">SBAD_LOCUS1544</name>
</gene>
<proteinExistence type="predicted"/>
<dbReference type="Proteomes" id="UP000270296">
    <property type="component" value="Unassembled WGS sequence"/>
</dbReference>
<reference evidence="1 2" key="2">
    <citation type="submission" date="2018-11" db="EMBL/GenBank/DDBJ databases">
        <authorList>
            <consortium name="Pathogen Informatics"/>
        </authorList>
    </citation>
    <scope>NUCLEOTIDE SEQUENCE [LARGE SCALE GENOMIC DNA]</scope>
</reference>
<evidence type="ECO:0000313" key="2">
    <source>
        <dbReference type="Proteomes" id="UP000270296"/>
    </source>
</evidence>
<accession>A0A183ID50</accession>